<comment type="caution">
    <text evidence="2">The sequence shown here is derived from an EMBL/GenBank/DDBJ whole genome shotgun (WGS) entry which is preliminary data.</text>
</comment>
<dbReference type="RefSeq" id="WP_136827423.1">
    <property type="nucleotide sequence ID" value="NZ_SWBP01000006.1"/>
</dbReference>
<dbReference type="OrthoDB" id="9764939at2"/>
<dbReference type="EMBL" id="SWBP01000006">
    <property type="protein sequence ID" value="TKB96048.1"/>
    <property type="molecule type" value="Genomic_DNA"/>
</dbReference>
<organism evidence="2 3">
    <name type="scientific">Pedobacter cryophilus</name>
    <dbReference type="NCBI Taxonomy" id="2571271"/>
    <lineage>
        <taxon>Bacteria</taxon>
        <taxon>Pseudomonadati</taxon>
        <taxon>Bacteroidota</taxon>
        <taxon>Sphingobacteriia</taxon>
        <taxon>Sphingobacteriales</taxon>
        <taxon>Sphingobacteriaceae</taxon>
        <taxon>Pedobacter</taxon>
    </lineage>
</organism>
<dbReference type="Proteomes" id="UP000308181">
    <property type="component" value="Unassembled WGS sequence"/>
</dbReference>
<accession>A0A4U1BUK0</accession>
<dbReference type="GO" id="GO:0006508">
    <property type="term" value="P:proteolysis"/>
    <property type="evidence" value="ECO:0007669"/>
    <property type="project" value="InterPro"/>
</dbReference>
<feature type="domain" description="Peptidase M28" evidence="1">
    <location>
        <begin position="90"/>
        <end position="275"/>
    </location>
</feature>
<protein>
    <submittedName>
        <fullName evidence="2">M20/M25/M40 family metallo-hydrolase</fullName>
    </submittedName>
</protein>
<dbReference type="PANTHER" id="PTHR12147">
    <property type="entry name" value="METALLOPEPTIDASE M28 FAMILY MEMBER"/>
    <property type="match status" value="1"/>
</dbReference>
<dbReference type="PROSITE" id="PS51257">
    <property type="entry name" value="PROKAR_LIPOPROTEIN"/>
    <property type="match status" value="1"/>
</dbReference>
<dbReference type="AlphaFoldDB" id="A0A4U1BUK0"/>
<dbReference type="Gene3D" id="3.40.630.10">
    <property type="entry name" value="Zn peptidases"/>
    <property type="match status" value="1"/>
</dbReference>
<proteinExistence type="predicted"/>
<dbReference type="InterPro" id="IPR045175">
    <property type="entry name" value="M28_fam"/>
</dbReference>
<keyword evidence="2" id="KW-0378">Hydrolase</keyword>
<evidence type="ECO:0000313" key="3">
    <source>
        <dbReference type="Proteomes" id="UP000308181"/>
    </source>
</evidence>
<evidence type="ECO:0000259" key="1">
    <source>
        <dbReference type="Pfam" id="PF04389"/>
    </source>
</evidence>
<sequence>MFKKLIPYLIAVLFISSCSQKINQTNVLNDLKELSDDKYEGRKTGTKGADMAAEMIIKRFKELGLKSYHPNYKQVFSVTNRNKETLVGNNIVGYIEGKTNKVMVISAHYDHLGIINGKIYNGADDDASGVCAVLAYAEYFSKHQPNHTLIFVAFDSEEMGLQGSKHFVANPPVDLKNIEININMDMIAHNDKNELYAAGTFHFPELKKYIFTKTSQPKILLGHDDPKLGNDDWTYQSDQGSFFAKKIPFIYFGVEDHSDYHKETDEFKNINQEFYVGAVKSILEIIKNIDANYSLQKIMRDNQIMN</sequence>
<dbReference type="PANTHER" id="PTHR12147:SF26">
    <property type="entry name" value="PEPTIDASE M28 DOMAIN-CONTAINING PROTEIN"/>
    <property type="match status" value="1"/>
</dbReference>
<dbReference type="Pfam" id="PF04389">
    <property type="entry name" value="Peptidase_M28"/>
    <property type="match status" value="1"/>
</dbReference>
<dbReference type="SUPFAM" id="SSF53187">
    <property type="entry name" value="Zn-dependent exopeptidases"/>
    <property type="match status" value="1"/>
</dbReference>
<evidence type="ECO:0000313" key="2">
    <source>
        <dbReference type="EMBL" id="TKB96048.1"/>
    </source>
</evidence>
<reference evidence="2 3" key="1">
    <citation type="submission" date="2019-04" db="EMBL/GenBank/DDBJ databases">
        <title>Pedobacter sp. AR-3-17 sp. nov., isolated from Arctic soil.</title>
        <authorList>
            <person name="Dahal R.H."/>
            <person name="Kim D.-U."/>
        </authorList>
    </citation>
    <scope>NUCLEOTIDE SEQUENCE [LARGE SCALE GENOMIC DNA]</scope>
    <source>
        <strain evidence="2 3">AR-3-17</strain>
    </source>
</reference>
<gene>
    <name evidence="2" type="ORF">FA046_15390</name>
</gene>
<dbReference type="InterPro" id="IPR007484">
    <property type="entry name" value="Peptidase_M28"/>
</dbReference>
<dbReference type="GO" id="GO:0008235">
    <property type="term" value="F:metalloexopeptidase activity"/>
    <property type="evidence" value="ECO:0007669"/>
    <property type="project" value="InterPro"/>
</dbReference>
<keyword evidence="3" id="KW-1185">Reference proteome</keyword>
<name>A0A4U1BUK0_9SPHI</name>